<dbReference type="RefSeq" id="WP_017469461.1">
    <property type="nucleotide sequence ID" value="NZ_BMEW01000004.1"/>
</dbReference>
<dbReference type="KEGG" id="tpro:Ga0080559_TMP2043"/>
<keyword evidence="4" id="KW-1185">Reference proteome</keyword>
<dbReference type="AlphaFoldDB" id="A0A1U7D3W5"/>
<evidence type="ECO:0000313" key="3">
    <source>
        <dbReference type="EMBL" id="APX22839.1"/>
    </source>
</evidence>
<dbReference type="OrthoDB" id="9798918at2"/>
<accession>A0A1U7D3W5</accession>
<comment type="similarity">
    <text evidence="1 2">Belongs to the UPF0178 family.</text>
</comment>
<evidence type="ECO:0000256" key="2">
    <source>
        <dbReference type="HAMAP-Rule" id="MF_00489"/>
    </source>
</evidence>
<dbReference type="PANTHER" id="PTHR35146">
    <property type="entry name" value="UPF0178 PROTEIN YAII"/>
    <property type="match status" value="1"/>
</dbReference>
<dbReference type="EMBL" id="CP014796">
    <property type="protein sequence ID" value="APX22839.1"/>
    <property type="molecule type" value="Genomic_DNA"/>
</dbReference>
<protein>
    <recommendedName>
        <fullName evidence="2">UPF0178 protein Ga0080559_TMP2043</fullName>
    </recommendedName>
</protein>
<proteinExistence type="inferred from homology"/>
<dbReference type="InterPro" id="IPR003791">
    <property type="entry name" value="UPF0178"/>
</dbReference>
<dbReference type="PANTHER" id="PTHR35146:SF1">
    <property type="entry name" value="UPF0178 PROTEIN YAII"/>
    <property type="match status" value="1"/>
</dbReference>
<organism evidence="3 4">
    <name type="scientific">Salipiger profundus</name>
    <dbReference type="NCBI Taxonomy" id="1229727"/>
    <lineage>
        <taxon>Bacteria</taxon>
        <taxon>Pseudomonadati</taxon>
        <taxon>Pseudomonadota</taxon>
        <taxon>Alphaproteobacteria</taxon>
        <taxon>Rhodobacterales</taxon>
        <taxon>Roseobacteraceae</taxon>
        <taxon>Salipiger</taxon>
    </lineage>
</organism>
<evidence type="ECO:0000313" key="4">
    <source>
        <dbReference type="Proteomes" id="UP000186559"/>
    </source>
</evidence>
<dbReference type="NCBIfam" id="NF001095">
    <property type="entry name" value="PRK00124.1"/>
    <property type="match status" value="1"/>
</dbReference>
<dbReference type="Proteomes" id="UP000186559">
    <property type="component" value="Chromosome"/>
</dbReference>
<gene>
    <name evidence="3" type="ORF">Ga0080559_TMP2043</name>
</gene>
<sequence length="155" mass="16400">MTALYVDADACPVKAEAERVATRHKVTMYVVSNGGLRPSANPLVETVIVPEGPDVADMWIAERCGPGDVVVTGDIPLAAKCIEAGAAVLRHTGERFTQANIGQQLAMRDLMADLRAANPLNQGGGGKGFTKADRSRFLNALETELRQAKGRGNGN</sequence>
<dbReference type="Pfam" id="PF02639">
    <property type="entry name" value="DUF188"/>
    <property type="match status" value="1"/>
</dbReference>
<evidence type="ECO:0000256" key="1">
    <source>
        <dbReference type="ARBA" id="ARBA00008522"/>
    </source>
</evidence>
<name>A0A1U7D3W5_9RHOB</name>
<dbReference type="STRING" id="1229727.Ga0080559_TMP2043"/>
<reference evidence="3 4" key="1">
    <citation type="submission" date="2016-03" db="EMBL/GenBank/DDBJ databases">
        <title>Deep-sea bacteria in the southern Pacific.</title>
        <authorList>
            <person name="Tang K."/>
        </authorList>
    </citation>
    <scope>NUCLEOTIDE SEQUENCE [LARGE SCALE GENOMIC DNA]</scope>
    <source>
        <strain evidence="3 4">JLT2016</strain>
    </source>
</reference>
<dbReference type="HAMAP" id="MF_00489">
    <property type="entry name" value="UPF0178"/>
    <property type="match status" value="1"/>
</dbReference>